<organism evidence="1 2">
    <name type="scientific">Melia azedarach</name>
    <name type="common">Chinaberry tree</name>
    <dbReference type="NCBI Taxonomy" id="155640"/>
    <lineage>
        <taxon>Eukaryota</taxon>
        <taxon>Viridiplantae</taxon>
        <taxon>Streptophyta</taxon>
        <taxon>Embryophyta</taxon>
        <taxon>Tracheophyta</taxon>
        <taxon>Spermatophyta</taxon>
        <taxon>Magnoliopsida</taxon>
        <taxon>eudicotyledons</taxon>
        <taxon>Gunneridae</taxon>
        <taxon>Pentapetalae</taxon>
        <taxon>rosids</taxon>
        <taxon>malvids</taxon>
        <taxon>Sapindales</taxon>
        <taxon>Meliaceae</taxon>
        <taxon>Melia</taxon>
    </lineage>
</organism>
<proteinExistence type="predicted"/>
<reference evidence="1 2" key="1">
    <citation type="journal article" date="2023" name="Science">
        <title>Complex scaffold remodeling in plant triterpene biosynthesis.</title>
        <authorList>
            <person name="De La Pena R."/>
            <person name="Hodgson H."/>
            <person name="Liu J.C."/>
            <person name="Stephenson M.J."/>
            <person name="Martin A.C."/>
            <person name="Owen C."/>
            <person name="Harkess A."/>
            <person name="Leebens-Mack J."/>
            <person name="Jimenez L.E."/>
            <person name="Osbourn A."/>
            <person name="Sattely E.S."/>
        </authorList>
    </citation>
    <scope>NUCLEOTIDE SEQUENCE [LARGE SCALE GENOMIC DNA]</scope>
    <source>
        <strain evidence="2">cv. JPN11</strain>
        <tissue evidence="1">Leaf</tissue>
    </source>
</reference>
<evidence type="ECO:0000313" key="2">
    <source>
        <dbReference type="Proteomes" id="UP001164539"/>
    </source>
</evidence>
<dbReference type="Proteomes" id="UP001164539">
    <property type="component" value="Chromosome 1"/>
</dbReference>
<dbReference type="EMBL" id="CM051394">
    <property type="protein sequence ID" value="KAJ4729632.1"/>
    <property type="molecule type" value="Genomic_DNA"/>
</dbReference>
<name>A0ACC1Z2F1_MELAZ</name>
<evidence type="ECO:0000313" key="1">
    <source>
        <dbReference type="EMBL" id="KAJ4729632.1"/>
    </source>
</evidence>
<sequence>MAASFSFSFFCWFSFLSILISSLFLQTSASTMGNCSTRASYVYCLDSGLPSTWYNNNSVIKNGWQMRVFLLLQNADNTNHDIYCGFYCNGTCNSYVFSVVAVQGDNHIVAWSANGERPVKANATVQLKREGLVLRDSDGTEIWASNTSGNAIVGMNLNQAGNLVLFSNESDTVWQSPSEKISLTPPPPLTNLAPKGENVPKSPDAPGRRSKTRLVAVIAGSTAGGVLIIGIVIVLYLVKLGRKEEEEEEEEEEDYFKKVRGMTVRFSYEDLRVATEDFKERIGGGGFGTVFKGVLPDGSKIAVKRLDRMGQGMREFLAEVETIGSLHHFNLVRLIGFCAEKSCWLLVYEYMSNGSLDKWIFFRDEVPCLDWQTRKKIILDVAKGLTYLHEDCRQRIAHLDIKPQNILLDESFNAKVSDFGLAQLIDRDESLVQATMRGTPGYIAPEWRKSKINVKVDIYSFGIVLLEVVSARRNLDRSRSESSCHLLRMLQEKAKEDRLLDIVENLDENHREEMIRLIKIGVWCLQDDPIKRPSMSTVVKVLEGVMEVDENIKYKFAQAMPSVSIVNDRVSSAPSAYCVPGCTFTDVS</sequence>
<keyword evidence="2" id="KW-1185">Reference proteome</keyword>
<accession>A0ACC1Z2F1</accession>
<comment type="caution">
    <text evidence="1">The sequence shown here is derived from an EMBL/GenBank/DDBJ whole genome shotgun (WGS) entry which is preliminary data.</text>
</comment>
<protein>
    <submittedName>
        <fullName evidence="1">Receptor-like protein kinase</fullName>
    </submittedName>
</protein>
<gene>
    <name evidence="1" type="ORF">OWV82_002378</name>
</gene>